<dbReference type="Proteomes" id="UP001151518">
    <property type="component" value="Unassembled WGS sequence"/>
</dbReference>
<dbReference type="InterPro" id="IPR018052">
    <property type="entry name" value="Ald1_epimerase_CS"/>
</dbReference>
<dbReference type="GO" id="GO:0006006">
    <property type="term" value="P:glucose metabolic process"/>
    <property type="evidence" value="ECO:0007669"/>
    <property type="project" value="TreeGrafter"/>
</dbReference>
<dbReference type="Gene3D" id="2.70.98.10">
    <property type="match status" value="1"/>
</dbReference>
<gene>
    <name evidence="11" type="ORF">GGI25_000349</name>
</gene>
<dbReference type="GO" id="GO:0004034">
    <property type="term" value="F:aldose 1-epimerase activity"/>
    <property type="evidence" value="ECO:0007669"/>
    <property type="project" value="UniProtKB-EC"/>
</dbReference>
<organism evidence="11 12">
    <name type="scientific">Coemansia spiralis</name>
    <dbReference type="NCBI Taxonomy" id="417178"/>
    <lineage>
        <taxon>Eukaryota</taxon>
        <taxon>Fungi</taxon>
        <taxon>Fungi incertae sedis</taxon>
        <taxon>Zoopagomycota</taxon>
        <taxon>Kickxellomycotina</taxon>
        <taxon>Kickxellomycetes</taxon>
        <taxon>Kickxellales</taxon>
        <taxon>Kickxellaceae</taxon>
        <taxon>Coemansia</taxon>
    </lineage>
</organism>
<comment type="similarity">
    <text evidence="3 7">Belongs to the aldose epimerase family.</text>
</comment>
<proteinExistence type="inferred from homology"/>
<dbReference type="InterPro" id="IPR047215">
    <property type="entry name" value="Galactose_mutarotase-like"/>
</dbReference>
<feature type="binding site" evidence="10">
    <location>
        <begin position="185"/>
        <end position="187"/>
    </location>
    <ligand>
        <name>beta-D-galactose</name>
        <dbReference type="ChEBI" id="CHEBI:27667"/>
    </ligand>
</feature>
<evidence type="ECO:0000256" key="10">
    <source>
        <dbReference type="PIRSR" id="PIRSR005096-3"/>
    </source>
</evidence>
<comment type="pathway">
    <text evidence="2 7">Carbohydrate metabolism; hexose metabolism.</text>
</comment>
<keyword evidence="6 7" id="KW-0119">Carbohydrate metabolism</keyword>
<dbReference type="PROSITE" id="PS00545">
    <property type="entry name" value="ALDOSE_1_EPIMERASE"/>
    <property type="match status" value="1"/>
</dbReference>
<evidence type="ECO:0000256" key="1">
    <source>
        <dbReference type="ARBA" id="ARBA00001614"/>
    </source>
</evidence>
<dbReference type="InterPro" id="IPR008183">
    <property type="entry name" value="Aldose_1/G6P_1-epimerase"/>
</dbReference>
<evidence type="ECO:0000256" key="9">
    <source>
        <dbReference type="PIRSR" id="PIRSR005096-2"/>
    </source>
</evidence>
<dbReference type="GO" id="GO:0030246">
    <property type="term" value="F:carbohydrate binding"/>
    <property type="evidence" value="ECO:0007669"/>
    <property type="project" value="InterPro"/>
</dbReference>
<evidence type="ECO:0000256" key="2">
    <source>
        <dbReference type="ARBA" id="ARBA00005028"/>
    </source>
</evidence>
<dbReference type="InterPro" id="IPR015443">
    <property type="entry name" value="Aldose_1-epimerase"/>
</dbReference>
<dbReference type="InterPro" id="IPR011013">
    <property type="entry name" value="Gal_mutarotase_sf_dom"/>
</dbReference>
<dbReference type="CDD" id="cd09019">
    <property type="entry name" value="galactose_mutarotase_like"/>
    <property type="match status" value="1"/>
</dbReference>
<name>A0A9W8L1C0_9FUNG</name>
<comment type="caution">
    <text evidence="11">The sequence shown here is derived from an EMBL/GenBank/DDBJ whole genome shotgun (WGS) entry which is preliminary data.</text>
</comment>
<feature type="binding site" evidence="9">
    <location>
        <position position="258"/>
    </location>
    <ligand>
        <name>beta-D-galactose</name>
        <dbReference type="ChEBI" id="CHEBI:27667"/>
    </ligand>
</feature>
<evidence type="ECO:0000256" key="7">
    <source>
        <dbReference type="PIRNR" id="PIRNR005096"/>
    </source>
</evidence>
<evidence type="ECO:0000256" key="5">
    <source>
        <dbReference type="ARBA" id="ARBA00023235"/>
    </source>
</evidence>
<dbReference type="SUPFAM" id="SSF74650">
    <property type="entry name" value="Galactose mutarotase-like"/>
    <property type="match status" value="1"/>
</dbReference>
<dbReference type="InterPro" id="IPR014718">
    <property type="entry name" value="GH-type_carb-bd"/>
</dbReference>
<protein>
    <recommendedName>
        <fullName evidence="4 7">Aldose 1-epimerase</fullName>
        <ecNumber evidence="4 7">5.1.3.3</ecNumber>
    </recommendedName>
</protein>
<evidence type="ECO:0000256" key="8">
    <source>
        <dbReference type="PIRSR" id="PIRSR005096-1"/>
    </source>
</evidence>
<dbReference type="Pfam" id="PF01263">
    <property type="entry name" value="Aldose_epim"/>
    <property type="match status" value="1"/>
</dbReference>
<dbReference type="OrthoDB" id="274691at2759"/>
<dbReference type="EC" id="5.1.3.3" evidence="4 7"/>
<keyword evidence="5 7" id="KW-0413">Isomerase</keyword>
<evidence type="ECO:0000313" key="12">
    <source>
        <dbReference type="Proteomes" id="UP001151518"/>
    </source>
</evidence>
<reference evidence="11" key="1">
    <citation type="submission" date="2022-07" db="EMBL/GenBank/DDBJ databases">
        <title>Phylogenomic reconstructions and comparative analyses of Kickxellomycotina fungi.</title>
        <authorList>
            <person name="Reynolds N.K."/>
            <person name="Stajich J.E."/>
            <person name="Barry K."/>
            <person name="Grigoriev I.V."/>
            <person name="Crous P."/>
            <person name="Smith M.E."/>
        </authorList>
    </citation>
    <scope>NUCLEOTIDE SEQUENCE</scope>
    <source>
        <strain evidence="11">NRRL 3115</strain>
    </source>
</reference>
<dbReference type="PANTHER" id="PTHR10091:SF0">
    <property type="entry name" value="GALACTOSE MUTAROTASE"/>
    <property type="match status" value="1"/>
</dbReference>
<evidence type="ECO:0000256" key="4">
    <source>
        <dbReference type="ARBA" id="ARBA00013185"/>
    </source>
</evidence>
<accession>A0A9W8L1C0</accession>
<sequence>MGVNKHNFSKGGSIEEYELTNSKGTAVFITTWGARITRFVVADKSGKQRDIVAGFDNYEKWQESLATDDPCFGATVGRVAGRIWPCDSVFINGKTHVLPENQPGKVCLHGGLKGFDKKVFGAQIVSESQPASVKFSYLSQDGEEGFPGELDVRVMFSLFDDNALHIEYSGRLRKGTETIFNPTNHTYWNLTGFEEPNILNHFCKLEADRYMATREDNVMIPTGDLLSVKDTPLDFYSKPRSFGDDIDKFDKNTLRGYDHPFVVSEQPTEGIRQVARVWSPLTDLQLTVLSDQPAIIVYTGNWISDKLVGKENTRYGNYAAVALETQRFPNAVNIPQFRNQVLLHQDEVFSHHTVYKVDYCV</sequence>
<evidence type="ECO:0000313" key="11">
    <source>
        <dbReference type="EMBL" id="KAJ2680714.1"/>
    </source>
</evidence>
<dbReference type="EMBL" id="JANBTW010000003">
    <property type="protein sequence ID" value="KAJ2680714.1"/>
    <property type="molecule type" value="Genomic_DNA"/>
</dbReference>
<dbReference type="AlphaFoldDB" id="A0A9W8L1C0"/>
<dbReference type="GO" id="GO:0033499">
    <property type="term" value="P:galactose catabolic process via UDP-galactose, Leloir pathway"/>
    <property type="evidence" value="ECO:0007669"/>
    <property type="project" value="TreeGrafter"/>
</dbReference>
<feature type="active site" description="Proton donor" evidence="8">
    <location>
        <position position="185"/>
    </location>
</feature>
<evidence type="ECO:0000256" key="3">
    <source>
        <dbReference type="ARBA" id="ARBA00006206"/>
    </source>
</evidence>
<dbReference type="PIRSF" id="PIRSF005096">
    <property type="entry name" value="GALM"/>
    <property type="match status" value="1"/>
</dbReference>
<dbReference type="PANTHER" id="PTHR10091">
    <property type="entry name" value="ALDOSE-1-EPIMERASE"/>
    <property type="match status" value="1"/>
</dbReference>
<feature type="active site" description="Proton acceptor" evidence="8">
    <location>
        <position position="324"/>
    </location>
</feature>
<comment type="catalytic activity">
    <reaction evidence="1 7">
        <text>alpha-D-glucose = beta-D-glucose</text>
        <dbReference type="Rhea" id="RHEA:10264"/>
        <dbReference type="ChEBI" id="CHEBI:15903"/>
        <dbReference type="ChEBI" id="CHEBI:17925"/>
        <dbReference type="EC" id="5.1.3.3"/>
    </reaction>
</comment>
<evidence type="ECO:0000256" key="6">
    <source>
        <dbReference type="ARBA" id="ARBA00023277"/>
    </source>
</evidence>